<dbReference type="EMBL" id="CAJOBC010000332">
    <property type="protein sequence ID" value="CAF3572706.1"/>
    <property type="molecule type" value="Genomic_DNA"/>
</dbReference>
<dbReference type="PANTHER" id="PTHR44927:SF1">
    <property type="entry name" value="FK506-BINDING PROTEIN 15"/>
    <property type="match status" value="1"/>
</dbReference>
<dbReference type="Proteomes" id="UP000681722">
    <property type="component" value="Unassembled WGS sequence"/>
</dbReference>
<feature type="region of interest" description="Disordered" evidence="2">
    <location>
        <begin position="429"/>
        <end position="522"/>
    </location>
</feature>
<feature type="compositionally biased region" description="Acidic residues" evidence="2">
    <location>
        <begin position="289"/>
        <end position="305"/>
    </location>
</feature>
<evidence type="ECO:0000313" key="6">
    <source>
        <dbReference type="Proteomes" id="UP000663829"/>
    </source>
</evidence>
<reference evidence="4" key="1">
    <citation type="submission" date="2021-02" db="EMBL/GenBank/DDBJ databases">
        <authorList>
            <person name="Nowell W R."/>
        </authorList>
    </citation>
    <scope>NUCLEOTIDE SEQUENCE</scope>
</reference>
<feature type="region of interest" description="Disordered" evidence="2">
    <location>
        <begin position="289"/>
        <end position="319"/>
    </location>
</feature>
<proteinExistence type="predicted"/>
<protein>
    <recommendedName>
        <fullName evidence="3">FK506-binding protein 15-like domain-containing protein</fullName>
    </recommendedName>
</protein>
<keyword evidence="1" id="KW-0175">Coiled coil</keyword>
<dbReference type="InterPro" id="IPR056598">
    <property type="entry name" value="FKBP-15_dom"/>
</dbReference>
<dbReference type="Proteomes" id="UP000663829">
    <property type="component" value="Unassembled WGS sequence"/>
</dbReference>
<dbReference type="Pfam" id="PF23649">
    <property type="entry name" value="FKBP15"/>
    <property type="match status" value="1"/>
</dbReference>
<dbReference type="OrthoDB" id="10037706at2759"/>
<evidence type="ECO:0000313" key="4">
    <source>
        <dbReference type="EMBL" id="CAF0788647.1"/>
    </source>
</evidence>
<feature type="compositionally biased region" description="Polar residues" evidence="2">
    <location>
        <begin position="396"/>
        <end position="406"/>
    </location>
</feature>
<feature type="domain" description="FK506-binding protein 15-like" evidence="3">
    <location>
        <begin position="2"/>
        <end position="133"/>
    </location>
</feature>
<organism evidence="4 6">
    <name type="scientific">Didymodactylos carnosus</name>
    <dbReference type="NCBI Taxonomy" id="1234261"/>
    <lineage>
        <taxon>Eukaryota</taxon>
        <taxon>Metazoa</taxon>
        <taxon>Spiralia</taxon>
        <taxon>Gnathifera</taxon>
        <taxon>Rotifera</taxon>
        <taxon>Eurotatoria</taxon>
        <taxon>Bdelloidea</taxon>
        <taxon>Philodinida</taxon>
        <taxon>Philodinidae</taxon>
        <taxon>Didymodactylos</taxon>
    </lineage>
</organism>
<feature type="compositionally biased region" description="Polar residues" evidence="2">
    <location>
        <begin position="306"/>
        <end position="319"/>
    </location>
</feature>
<dbReference type="EMBL" id="CAJNOQ010000332">
    <property type="protein sequence ID" value="CAF0788647.1"/>
    <property type="molecule type" value="Genomic_DNA"/>
</dbReference>
<dbReference type="PANTHER" id="PTHR44927">
    <property type="entry name" value="FK506-BINDING PROTEIN 15"/>
    <property type="match status" value="1"/>
</dbReference>
<evidence type="ECO:0000256" key="2">
    <source>
        <dbReference type="SAM" id="MobiDB-lite"/>
    </source>
</evidence>
<feature type="coiled-coil region" evidence="1">
    <location>
        <begin position="188"/>
        <end position="236"/>
    </location>
</feature>
<feature type="region of interest" description="Disordered" evidence="2">
    <location>
        <begin position="374"/>
        <end position="406"/>
    </location>
</feature>
<comment type="caution">
    <text evidence="4">The sequence shown here is derived from an EMBL/GenBank/DDBJ whole genome shotgun (WGS) entry which is preliminary data.</text>
</comment>
<evidence type="ECO:0000313" key="5">
    <source>
        <dbReference type="EMBL" id="CAF3572706.1"/>
    </source>
</evidence>
<evidence type="ECO:0000256" key="1">
    <source>
        <dbReference type="SAM" id="Coils"/>
    </source>
</evidence>
<dbReference type="AlphaFoldDB" id="A0A813RSE8"/>
<keyword evidence="6" id="KW-1185">Reference proteome</keyword>
<accession>A0A813RSE8</accession>
<evidence type="ECO:0000259" key="3">
    <source>
        <dbReference type="Pfam" id="PF23649"/>
    </source>
</evidence>
<feature type="coiled-coil region" evidence="1">
    <location>
        <begin position="6"/>
        <end position="128"/>
    </location>
</feature>
<gene>
    <name evidence="4" type="ORF">GPM918_LOCUS2877</name>
    <name evidence="5" type="ORF">SRO942_LOCUS2877</name>
</gene>
<name>A0A813RSE8_9BILA</name>
<feature type="compositionally biased region" description="Polar residues" evidence="2">
    <location>
        <begin position="463"/>
        <end position="478"/>
    </location>
</feature>
<feature type="compositionally biased region" description="Basic and acidic residues" evidence="2">
    <location>
        <begin position="485"/>
        <end position="496"/>
    </location>
</feature>
<sequence length="689" mass="79912">MSTSRISDIQLRLNQKQQDLNDLTNKFTTLIRTIDNQKDEIQKLDSQRSELQIKYDSSQDSLKNERLIKKQLQTKITNLEDELAEMKVSYNNTERSITDRKIKHEMERKRLQDEMDELKLLHEHEIDDLRNKLRKQRTVDSVTTTQEIARIEQDLTREWQEKLDRQQTQHERSFNMKTKELDGLKRLLDEKDDKLQTTHAEISQLKEQNQLYEEKCEKLQERISLVKDKYVELKDEQQQLIGTNVKRIVNMIFQSMKLKIKSNKSYTGEKVLTRALDIIKKSTVKLLSGEDEIQSSSSEEDEEETNIISQSQPSTEQETVLTTSLDATMVMIMSENNRIEAETGEHNVNEENEQSILSKNDLVDSTVLFDTVESEQQQQEHIKTDATEETTDEQKTTNNHNQSSWDTIEEFQKSEITSVKEEDVIQKEVEQVQQQQNEEKDVDIQQSDETESILDNVPPISVDETSNNNTITNLTESTVAEDKEDENKKGDEHETDINESSIAGNMLNDNRVDVDDSPRPSMQETVKPALINESSTTVSFTQPPPKSVSRNLVKMRFKYWLQPNAEECYHEVLDAGATLYFMYEILNADTHDSSIVSYVRHKNGTILSVATTPQRGHLEVKLDDTKSMRAIDSIASHIMVSRQSQIEIEMLAQKDSYLIEMNYRWVQYWALIHLGLIIGYQGCLDFVLS</sequence>